<dbReference type="RefSeq" id="WP_013617322.1">
    <property type="nucleotide sequence ID" value="NC_015164.1"/>
</dbReference>
<keyword evidence="3" id="KW-1185">Reference proteome</keyword>
<dbReference type="HOGENOM" id="CLU_080664_3_0_10"/>
<dbReference type="Pfam" id="PF07876">
    <property type="entry name" value="Dabb"/>
    <property type="match status" value="1"/>
</dbReference>
<evidence type="ECO:0000313" key="2">
    <source>
        <dbReference type="EMBL" id="ADY35887.1"/>
    </source>
</evidence>
<organism evidence="2 3">
    <name type="scientific">Phocaeicola salanitronis (strain DSM 18170 / JCM 13657 / CCUG 60908 / BL78)</name>
    <name type="common">Bacteroides salanitronis</name>
    <dbReference type="NCBI Taxonomy" id="667015"/>
    <lineage>
        <taxon>Bacteria</taxon>
        <taxon>Pseudomonadati</taxon>
        <taxon>Bacteroidota</taxon>
        <taxon>Bacteroidia</taxon>
        <taxon>Bacteroidales</taxon>
        <taxon>Bacteroidaceae</taxon>
        <taxon>Phocaeicola</taxon>
    </lineage>
</organism>
<dbReference type="EMBL" id="CP002530">
    <property type="protein sequence ID" value="ADY35887.1"/>
    <property type="molecule type" value="Genomic_DNA"/>
</dbReference>
<dbReference type="InterPro" id="IPR011008">
    <property type="entry name" value="Dimeric_a/b-barrel"/>
</dbReference>
<dbReference type="PANTHER" id="PTHR37832:SF1">
    <property type="entry name" value="STRESS-RESPONSE A_B BARREL DOMAIN-CONTAINING PROTEIN"/>
    <property type="match status" value="1"/>
</dbReference>
<dbReference type="Gene3D" id="3.30.70.100">
    <property type="match status" value="1"/>
</dbReference>
<name>F0R7U5_PHOSB</name>
<protein>
    <submittedName>
        <fullName evidence="2">Stress responsive alpha-beta barrel domain-containing protein</fullName>
    </submittedName>
</protein>
<dbReference type="OrthoDB" id="9808130at2"/>
<evidence type="ECO:0000259" key="1">
    <source>
        <dbReference type="PROSITE" id="PS51502"/>
    </source>
</evidence>
<dbReference type="STRING" id="667015.Bacsa_1315"/>
<dbReference type="PANTHER" id="PTHR37832">
    <property type="entry name" value="BLL2683 PROTEIN"/>
    <property type="match status" value="1"/>
</dbReference>
<dbReference type="eggNOG" id="ENOG5032YCK">
    <property type="taxonomic scope" value="Bacteria"/>
</dbReference>
<gene>
    <name evidence="2" type="ordered locus">Bacsa_1315</name>
</gene>
<dbReference type="Proteomes" id="UP000007486">
    <property type="component" value="Chromosome"/>
</dbReference>
<dbReference type="KEGG" id="bsa:Bacsa_1315"/>
<dbReference type="SUPFAM" id="SSF54909">
    <property type="entry name" value="Dimeric alpha+beta barrel"/>
    <property type="match status" value="1"/>
</dbReference>
<dbReference type="PROSITE" id="PS51502">
    <property type="entry name" value="S_R_A_B_BARREL"/>
    <property type="match status" value="1"/>
</dbReference>
<dbReference type="InterPro" id="IPR013097">
    <property type="entry name" value="Dabb"/>
</dbReference>
<proteinExistence type="predicted"/>
<sequence>MVKHIVLFKLKEELGQAEKQDVMNRFKAAIEALPARIPFIRHIFVGFNMNPDEQWDMCLDSAFDTLEDVRAYSTHPDHLAASALLKDYKQDRACTDYEF</sequence>
<evidence type="ECO:0000313" key="3">
    <source>
        <dbReference type="Proteomes" id="UP000007486"/>
    </source>
</evidence>
<reference evidence="2 3" key="1">
    <citation type="journal article" date="2011" name="Stand. Genomic Sci.">
        <title>Complete genome sequence of Bacteroides salanitronis type strain (BL78).</title>
        <authorList>
            <person name="Gronow S."/>
            <person name="Held B."/>
            <person name="Lucas S."/>
            <person name="Lapidus A."/>
            <person name="Del Rio T.G."/>
            <person name="Nolan M."/>
            <person name="Tice H."/>
            <person name="Deshpande S."/>
            <person name="Cheng J.F."/>
            <person name="Pitluck S."/>
            <person name="Liolios K."/>
            <person name="Pagani I."/>
            <person name="Ivanova N."/>
            <person name="Mavromatis K."/>
            <person name="Pati A."/>
            <person name="Tapia R."/>
            <person name="Han C."/>
            <person name="Goodwin L."/>
            <person name="Chen A."/>
            <person name="Palaniappan K."/>
            <person name="Land M."/>
            <person name="Hauser L."/>
            <person name="Chang Y.J."/>
            <person name="Jeffries C.D."/>
            <person name="Brambilla E.M."/>
            <person name="Rohde M."/>
            <person name="Goker M."/>
            <person name="Detter J.C."/>
            <person name="Woyke T."/>
            <person name="Bristow J."/>
            <person name="Markowitz V."/>
            <person name="Hugenholtz P."/>
            <person name="Kyrpides N.C."/>
            <person name="Klenk H.P."/>
            <person name="Eisen J.A."/>
        </authorList>
    </citation>
    <scope>NUCLEOTIDE SEQUENCE [LARGE SCALE GENOMIC DNA]</scope>
    <source>
        <strain evidence="2 3">DSM 18170</strain>
    </source>
</reference>
<dbReference type="SMART" id="SM00886">
    <property type="entry name" value="Dabb"/>
    <property type="match status" value="1"/>
</dbReference>
<dbReference type="AlphaFoldDB" id="F0R7U5"/>
<accession>F0R7U5</accession>
<feature type="domain" description="Stress-response A/B barrel" evidence="1">
    <location>
        <begin position="2"/>
        <end position="97"/>
    </location>
</feature>